<protein>
    <submittedName>
        <fullName evidence="3">Zinc ribbon domain-containing protein</fullName>
    </submittedName>
</protein>
<dbReference type="RefSeq" id="WP_084465214.1">
    <property type="nucleotide sequence ID" value="NZ_JBFPKB010000024.1"/>
</dbReference>
<proteinExistence type="predicted"/>
<evidence type="ECO:0000313" key="4">
    <source>
        <dbReference type="Proteomes" id="UP001558535"/>
    </source>
</evidence>
<dbReference type="NCBIfam" id="TIGR02605">
    <property type="entry name" value="CxxC_CxxC_SSSS"/>
    <property type="match status" value="1"/>
</dbReference>
<dbReference type="Gene3D" id="2.20.28.30">
    <property type="entry name" value="RNA polymerase ii, chain L"/>
    <property type="match status" value="1"/>
</dbReference>
<accession>A0ABV3WL74</accession>
<dbReference type="EMBL" id="JBFPKE010000021">
    <property type="protein sequence ID" value="MEX3753995.1"/>
    <property type="molecule type" value="Genomic_DNA"/>
</dbReference>
<feature type="region of interest" description="Disordered" evidence="1">
    <location>
        <begin position="57"/>
        <end position="80"/>
    </location>
</feature>
<dbReference type="InterPro" id="IPR013429">
    <property type="entry name" value="Regulatory_FmdB_Zinc_ribbon"/>
</dbReference>
<sequence length="80" mass="8803">MPLYDYKCRNCDGRFEILVRAGATATCPHCGSTALDKQVSAPCAPPRSKALITAARRQAAREGHMSNYSAPERKELLRHS</sequence>
<evidence type="ECO:0000259" key="2">
    <source>
        <dbReference type="SMART" id="SM00834"/>
    </source>
</evidence>
<organism evidence="3 4">
    <name type="scientific">Paraburkholderia phenoliruptrix</name>
    <dbReference type="NCBI Taxonomy" id="252970"/>
    <lineage>
        <taxon>Bacteria</taxon>
        <taxon>Pseudomonadati</taxon>
        <taxon>Pseudomonadota</taxon>
        <taxon>Betaproteobacteria</taxon>
        <taxon>Burkholderiales</taxon>
        <taxon>Burkholderiaceae</taxon>
        <taxon>Paraburkholderia</taxon>
    </lineage>
</organism>
<dbReference type="Pfam" id="PF09723">
    <property type="entry name" value="Zn_ribbon_8"/>
    <property type="match status" value="1"/>
</dbReference>
<feature type="compositionally biased region" description="Basic and acidic residues" evidence="1">
    <location>
        <begin position="71"/>
        <end position="80"/>
    </location>
</feature>
<evidence type="ECO:0000256" key="1">
    <source>
        <dbReference type="SAM" id="MobiDB-lite"/>
    </source>
</evidence>
<gene>
    <name evidence="3" type="ORF">AB3X84_28880</name>
</gene>
<keyword evidence="4" id="KW-1185">Reference proteome</keyword>
<dbReference type="SMART" id="SM00834">
    <property type="entry name" value="CxxC_CXXC_SSSS"/>
    <property type="match status" value="1"/>
</dbReference>
<comment type="caution">
    <text evidence="3">The sequence shown here is derived from an EMBL/GenBank/DDBJ whole genome shotgun (WGS) entry which is preliminary data.</text>
</comment>
<feature type="domain" description="Putative regulatory protein FmdB zinc ribbon" evidence="2">
    <location>
        <begin position="1"/>
        <end position="40"/>
    </location>
</feature>
<reference evidence="3 4" key="1">
    <citation type="submission" date="2024-07" db="EMBL/GenBank/DDBJ databases">
        <title>A survey of Mimosa microsymbionts across Brazilian biomes reveals a high diversity of Paraburkholderia nodulating endemic species, but also that Cupriavidus is common as a symbiont of widespread species.</title>
        <authorList>
            <person name="Rouws L."/>
            <person name="Barauna A."/>
            <person name="Beukes C."/>
            <person name="Rouws J.R.C."/>
            <person name="De Faria S.M."/>
            <person name="Gross E."/>
            <person name="Bueno Dos Reis Junior F."/>
            <person name="Simon M.F."/>
            <person name="Maluk M."/>
            <person name="Odee D.W."/>
            <person name="Kenicer G."/>
            <person name="Young J.P.W."/>
            <person name="Reis V.M."/>
            <person name="Zilli J."/>
            <person name="James E.K."/>
        </authorList>
    </citation>
    <scope>NUCLEOTIDE SEQUENCE [LARGE SCALE GENOMIC DNA]</scope>
    <source>
        <strain evidence="3 4">BR14375</strain>
    </source>
</reference>
<dbReference type="Proteomes" id="UP001558535">
    <property type="component" value="Unassembled WGS sequence"/>
</dbReference>
<name>A0ABV3WL74_9BURK</name>
<evidence type="ECO:0000313" key="3">
    <source>
        <dbReference type="EMBL" id="MEX3753995.1"/>
    </source>
</evidence>